<dbReference type="EMBL" id="CM044702">
    <property type="protein sequence ID" value="KAI5675666.1"/>
    <property type="molecule type" value="Genomic_DNA"/>
</dbReference>
<proteinExistence type="predicted"/>
<evidence type="ECO:0000313" key="2">
    <source>
        <dbReference type="Proteomes" id="UP001060085"/>
    </source>
</evidence>
<name>A0ACC0BSN9_CATRO</name>
<keyword evidence="2" id="KW-1185">Reference proteome</keyword>
<comment type="caution">
    <text evidence="1">The sequence shown here is derived from an EMBL/GenBank/DDBJ whole genome shotgun (WGS) entry which is preliminary data.</text>
</comment>
<gene>
    <name evidence="1" type="ORF">M9H77_06616</name>
</gene>
<sequence length="278" mass="29989">MVWLGARRGDDDLGPVTDRAGWVEGRAVIASSRGVRGRHSTSHIPYTSAPIGPGMYYEPGATRSSTQAPSIPFRTHPLTTSHHPYTLVPYDPYAYSQAPRTSYDPYAHAPFLPICIPGLDPKQYFSRTQIPLNEVIGPGLQLGAHFFEQLAGSIQVDSSYSGAEYGATDRGNYSSDAGWVGILCEDDGGHDNDDDDDDDDDDDGDGDGDDDGDGNDHELVPMVEALSSGHRLTPGKGKGLTSSFISVMSKIAGSQQKRPEKLRPPTNPTQRKKVKNDG</sequence>
<protein>
    <submittedName>
        <fullName evidence="1">Uncharacterized protein</fullName>
    </submittedName>
</protein>
<organism evidence="1 2">
    <name type="scientific">Catharanthus roseus</name>
    <name type="common">Madagascar periwinkle</name>
    <name type="synonym">Vinca rosea</name>
    <dbReference type="NCBI Taxonomy" id="4058"/>
    <lineage>
        <taxon>Eukaryota</taxon>
        <taxon>Viridiplantae</taxon>
        <taxon>Streptophyta</taxon>
        <taxon>Embryophyta</taxon>
        <taxon>Tracheophyta</taxon>
        <taxon>Spermatophyta</taxon>
        <taxon>Magnoliopsida</taxon>
        <taxon>eudicotyledons</taxon>
        <taxon>Gunneridae</taxon>
        <taxon>Pentapetalae</taxon>
        <taxon>asterids</taxon>
        <taxon>lamiids</taxon>
        <taxon>Gentianales</taxon>
        <taxon>Apocynaceae</taxon>
        <taxon>Rauvolfioideae</taxon>
        <taxon>Vinceae</taxon>
        <taxon>Catharanthinae</taxon>
        <taxon>Catharanthus</taxon>
    </lineage>
</organism>
<evidence type="ECO:0000313" key="1">
    <source>
        <dbReference type="EMBL" id="KAI5675666.1"/>
    </source>
</evidence>
<accession>A0ACC0BSN9</accession>
<reference evidence="2" key="1">
    <citation type="journal article" date="2023" name="Nat. Plants">
        <title>Single-cell RNA sequencing provides a high-resolution roadmap for understanding the multicellular compartmentation of specialized metabolism.</title>
        <authorList>
            <person name="Sun S."/>
            <person name="Shen X."/>
            <person name="Li Y."/>
            <person name="Li Y."/>
            <person name="Wang S."/>
            <person name="Li R."/>
            <person name="Zhang H."/>
            <person name="Shen G."/>
            <person name="Guo B."/>
            <person name="Wei J."/>
            <person name="Xu J."/>
            <person name="St-Pierre B."/>
            <person name="Chen S."/>
            <person name="Sun C."/>
        </authorList>
    </citation>
    <scope>NUCLEOTIDE SEQUENCE [LARGE SCALE GENOMIC DNA]</scope>
</reference>
<dbReference type="Proteomes" id="UP001060085">
    <property type="component" value="Linkage Group LG02"/>
</dbReference>